<evidence type="ECO:0000256" key="6">
    <source>
        <dbReference type="RuleBase" id="RU004355"/>
    </source>
</evidence>
<comment type="function">
    <text evidence="5">Bidirectionally degrades single-stranded DNA into large acid-insoluble oligonucleotides, which are then degraded further into small acid-soluble oligonucleotides.</text>
</comment>
<feature type="domain" description="OB-fold nucleic acid binding" evidence="8">
    <location>
        <begin position="5"/>
        <end position="100"/>
    </location>
</feature>
<proteinExistence type="inferred from homology"/>
<gene>
    <name evidence="5 9" type="primary">xseA</name>
    <name evidence="9" type="ORF">WMO37_03975</name>
</gene>
<keyword evidence="4 5" id="KW-0269">Exonuclease</keyword>
<dbReference type="EMBL" id="JBBMFS010000002">
    <property type="protein sequence ID" value="MEQ2554176.1"/>
    <property type="molecule type" value="Genomic_DNA"/>
</dbReference>
<keyword evidence="2 5" id="KW-0540">Nuclease</keyword>
<evidence type="ECO:0000256" key="2">
    <source>
        <dbReference type="ARBA" id="ARBA00022722"/>
    </source>
</evidence>
<keyword evidence="3 5" id="KW-0378">Hydrolase</keyword>
<evidence type="ECO:0000256" key="4">
    <source>
        <dbReference type="ARBA" id="ARBA00022839"/>
    </source>
</evidence>
<dbReference type="CDD" id="cd04489">
    <property type="entry name" value="ExoVII_LU_OBF"/>
    <property type="match status" value="1"/>
</dbReference>
<evidence type="ECO:0000256" key="5">
    <source>
        <dbReference type="HAMAP-Rule" id="MF_00378"/>
    </source>
</evidence>
<keyword evidence="10" id="KW-1185">Reference proteome</keyword>
<dbReference type="Pfam" id="PF13742">
    <property type="entry name" value="tRNA_anti_2"/>
    <property type="match status" value="1"/>
</dbReference>
<protein>
    <recommendedName>
        <fullName evidence="5">Exodeoxyribonuclease 7 large subunit</fullName>
        <ecNumber evidence="5">3.1.11.6</ecNumber>
    </recommendedName>
    <alternativeName>
        <fullName evidence="5">Exodeoxyribonuclease VII large subunit</fullName>
        <shortName evidence="5">Exonuclease VII large subunit</shortName>
    </alternativeName>
</protein>
<dbReference type="PANTHER" id="PTHR30008">
    <property type="entry name" value="EXODEOXYRIBONUCLEASE 7 LARGE SUBUNIT"/>
    <property type="match status" value="1"/>
</dbReference>
<dbReference type="GO" id="GO:0008855">
    <property type="term" value="F:exodeoxyribonuclease VII activity"/>
    <property type="evidence" value="ECO:0007669"/>
    <property type="project" value="UniProtKB-EC"/>
</dbReference>
<comment type="caution">
    <text evidence="9">The sequence shown here is derived from an EMBL/GenBank/DDBJ whole genome shotgun (WGS) entry which is preliminary data.</text>
</comment>
<dbReference type="Pfam" id="PF02601">
    <property type="entry name" value="Exonuc_VII_L"/>
    <property type="match status" value="1"/>
</dbReference>
<dbReference type="NCBIfam" id="TIGR00237">
    <property type="entry name" value="xseA"/>
    <property type="match status" value="1"/>
</dbReference>
<dbReference type="PANTHER" id="PTHR30008:SF0">
    <property type="entry name" value="EXODEOXYRIBONUCLEASE 7 LARGE SUBUNIT"/>
    <property type="match status" value="1"/>
</dbReference>
<evidence type="ECO:0000256" key="1">
    <source>
        <dbReference type="ARBA" id="ARBA00022490"/>
    </source>
</evidence>
<organism evidence="9 10">
    <name type="scientific">Lachnospira intestinalis</name>
    <dbReference type="NCBI Taxonomy" id="3133158"/>
    <lineage>
        <taxon>Bacteria</taxon>
        <taxon>Bacillati</taxon>
        <taxon>Bacillota</taxon>
        <taxon>Clostridia</taxon>
        <taxon>Lachnospirales</taxon>
        <taxon>Lachnospiraceae</taxon>
        <taxon>Lachnospira</taxon>
    </lineage>
</organism>
<comment type="similarity">
    <text evidence="5 6">Belongs to the XseA family.</text>
</comment>
<accession>A0ABV1H3B2</accession>
<comment type="catalytic activity">
    <reaction evidence="5 6">
        <text>Exonucleolytic cleavage in either 5'- to 3'- or 3'- to 5'-direction to yield nucleoside 5'-phosphates.</text>
        <dbReference type="EC" id="3.1.11.6"/>
    </reaction>
</comment>
<name>A0ABV1H3B2_9FIRM</name>
<evidence type="ECO:0000259" key="7">
    <source>
        <dbReference type="Pfam" id="PF02601"/>
    </source>
</evidence>
<evidence type="ECO:0000313" key="9">
    <source>
        <dbReference type="EMBL" id="MEQ2554176.1"/>
    </source>
</evidence>
<dbReference type="InterPro" id="IPR003753">
    <property type="entry name" value="Exonuc_VII_L"/>
</dbReference>
<reference evidence="9" key="1">
    <citation type="submission" date="2024-03" db="EMBL/GenBank/DDBJ databases">
        <title>Human intestinal bacterial collection.</title>
        <authorList>
            <person name="Pauvert C."/>
            <person name="Hitch T.C.A."/>
            <person name="Clavel T."/>
        </authorList>
    </citation>
    <scope>NUCLEOTIDE SEQUENCE [LARGE SCALE GENOMIC DNA]</scope>
    <source>
        <strain evidence="9">CLA-AA-H89B</strain>
    </source>
</reference>
<keyword evidence="1 5" id="KW-0963">Cytoplasm</keyword>
<evidence type="ECO:0000256" key="3">
    <source>
        <dbReference type="ARBA" id="ARBA00022801"/>
    </source>
</evidence>
<comment type="subcellular location">
    <subcellularLocation>
        <location evidence="5 6">Cytoplasm</location>
    </subcellularLocation>
</comment>
<feature type="domain" description="Exonuclease VII large subunit C-terminal" evidence="7">
    <location>
        <begin position="123"/>
        <end position="323"/>
    </location>
</feature>
<dbReference type="InterPro" id="IPR025824">
    <property type="entry name" value="OB-fold_nuc-bd_dom"/>
</dbReference>
<dbReference type="EC" id="3.1.11.6" evidence="5"/>
<dbReference type="InterPro" id="IPR020579">
    <property type="entry name" value="Exonuc_VII_lsu_C"/>
</dbReference>
<dbReference type="Proteomes" id="UP001546774">
    <property type="component" value="Unassembled WGS sequence"/>
</dbReference>
<dbReference type="HAMAP" id="MF_00378">
    <property type="entry name" value="Exonuc_7_L"/>
    <property type="match status" value="1"/>
</dbReference>
<comment type="subunit">
    <text evidence="5">Heterooligomer composed of large and small subunits.</text>
</comment>
<evidence type="ECO:0000313" key="10">
    <source>
        <dbReference type="Proteomes" id="UP001546774"/>
    </source>
</evidence>
<evidence type="ECO:0000259" key="8">
    <source>
        <dbReference type="Pfam" id="PF13742"/>
    </source>
</evidence>
<sequence>MPGVYTVTQMNSYIKNMFRQDFVLSRISVKGEVSNCKYHTSGHIYFSLKDGQGVMSAIMFAGSAKNLEFRLENGMQVIVSGRIDVYERDGKYQLYANAIEADGQGDLYKQFEALKKSYEEMGYFSPEYKRPIPSFSRRIGIVTAATGAAVHDIMNISYRRNPYVALYLYPALVQGEQAAESIAEGIRTLDEKNLDVLIVGRGGGSMEDLWAFNEEPVIEAVFAAKTPVISAVGHETDFTITDFVADLRAPTPSAAAELAVCDISAIEAQIAAYEKALYTAAVRKISDSKNVLENYRLRLAVFNPVSRIEDGRQYTMQAEERLEKALYQVLAAKRHQMELLAARLNGVSPLAKLGQGYAYVSAEDGTRIRSTADVAEKSLMKIYLKDGYVKAQALEVTHGKGTDA</sequence>